<dbReference type="AlphaFoldDB" id="A0AAX1UNF2"/>
<dbReference type="GeneID" id="3719547"/>
<sequence>MEQEDLRTSYVLAWVSAQDKLEFDRHYPDGSPLEFPTEEAALAAIPPEGTRLVLKSVTRHRRD</sequence>
<protein>
    <submittedName>
        <fullName evidence="1">Uncharacterized protein</fullName>
    </submittedName>
</protein>
<evidence type="ECO:0000313" key="2">
    <source>
        <dbReference type="Proteomes" id="UP000266305"/>
    </source>
</evidence>
<dbReference type="EMBL" id="QWGP01000005">
    <property type="protein sequence ID" value="RHZ96532.1"/>
    <property type="molecule type" value="Genomic_DNA"/>
</dbReference>
<dbReference type="RefSeq" id="WP_002720306.1">
    <property type="nucleotide sequence ID" value="NZ_BJXO01000001.1"/>
</dbReference>
<proteinExistence type="predicted"/>
<accession>A0AAX1UNF2</accession>
<reference evidence="1 2" key="1">
    <citation type="submission" date="2018-08" db="EMBL/GenBank/DDBJ databases">
        <title>Draft genome sequence of Rhodobacter sphaeroides FY.</title>
        <authorList>
            <person name="Rayyan A."/>
            <person name="Meyer T.E."/>
            <person name="Kyndt J.A."/>
        </authorList>
    </citation>
    <scope>NUCLEOTIDE SEQUENCE [LARGE SCALE GENOMIC DNA]</scope>
    <source>
        <strain evidence="1 2">FY</strain>
    </source>
</reference>
<name>A0AAX1UNF2_CERSP</name>
<evidence type="ECO:0000313" key="1">
    <source>
        <dbReference type="EMBL" id="RHZ96532.1"/>
    </source>
</evidence>
<organism evidence="1 2">
    <name type="scientific">Cereibacter sphaeroides</name>
    <name type="common">Rhodobacter sphaeroides</name>
    <dbReference type="NCBI Taxonomy" id="1063"/>
    <lineage>
        <taxon>Bacteria</taxon>
        <taxon>Pseudomonadati</taxon>
        <taxon>Pseudomonadota</taxon>
        <taxon>Alphaproteobacteria</taxon>
        <taxon>Rhodobacterales</taxon>
        <taxon>Paracoccaceae</taxon>
        <taxon>Cereibacter</taxon>
    </lineage>
</organism>
<comment type="caution">
    <text evidence="1">The sequence shown here is derived from an EMBL/GenBank/DDBJ whole genome shotgun (WGS) entry which is preliminary data.</text>
</comment>
<gene>
    <name evidence="1" type="ORF">D1114_07440</name>
</gene>
<dbReference type="Proteomes" id="UP000266305">
    <property type="component" value="Unassembled WGS sequence"/>
</dbReference>